<comment type="caution">
    <text evidence="4">The sequence shown here is derived from an EMBL/GenBank/DDBJ whole genome shotgun (WGS) entry which is preliminary data.</text>
</comment>
<evidence type="ECO:0000313" key="4">
    <source>
        <dbReference type="EMBL" id="KHF45275.1"/>
    </source>
</evidence>
<evidence type="ECO:0000256" key="3">
    <source>
        <dbReference type="ARBA" id="ARBA00022729"/>
    </source>
</evidence>
<protein>
    <submittedName>
        <fullName evidence="4">Sugar ABC transporter substrate-binding protein</fullName>
    </submittedName>
</protein>
<dbReference type="PANTHER" id="PTHR30061">
    <property type="entry name" value="MALTOSE-BINDING PERIPLASMIC PROTEIN"/>
    <property type="match status" value="1"/>
</dbReference>
<comment type="similarity">
    <text evidence="1">Belongs to the bacterial solute-binding protein 1 family.</text>
</comment>
<dbReference type="SUPFAM" id="SSF53850">
    <property type="entry name" value="Periplasmic binding protein-like II"/>
    <property type="match status" value="1"/>
</dbReference>
<dbReference type="GO" id="GO:1901982">
    <property type="term" value="F:maltose binding"/>
    <property type="evidence" value="ECO:0007669"/>
    <property type="project" value="TreeGrafter"/>
</dbReference>
<dbReference type="InterPro" id="IPR006059">
    <property type="entry name" value="SBP"/>
</dbReference>
<reference evidence="4 5" key="1">
    <citation type="submission" date="2014-10" db="EMBL/GenBank/DDBJ databases">
        <title>Genome sequence of Micropolyspora internatus JCM3315.</title>
        <authorList>
            <person name="Shin S.-K."/>
            <person name="Yi H."/>
        </authorList>
    </citation>
    <scope>NUCLEOTIDE SEQUENCE [LARGE SCALE GENOMIC DNA]</scope>
    <source>
        <strain evidence="4 5">JCM 3315</strain>
    </source>
</reference>
<dbReference type="EMBL" id="JRZE01000002">
    <property type="protein sequence ID" value="KHF45275.1"/>
    <property type="molecule type" value="Genomic_DNA"/>
</dbReference>
<evidence type="ECO:0000313" key="5">
    <source>
        <dbReference type="Proteomes" id="UP000030848"/>
    </source>
</evidence>
<dbReference type="Pfam" id="PF01547">
    <property type="entry name" value="SBP_bac_1"/>
    <property type="match status" value="1"/>
</dbReference>
<evidence type="ECO:0000256" key="2">
    <source>
        <dbReference type="ARBA" id="ARBA00022448"/>
    </source>
</evidence>
<sequence length="426" mass="45458">MLALAAATALTVTACSESATDQSDAAERAANDPQSVTGTVTFWDTSDATSESPAYKELVKRFEEKYPKITVDYVNVPFDGADDKFKTAAASGDGAPDVMRSDVGWTPTFAALGYLQPLDGTPALEGSDDYLPVPMASNVYEDKTYGVPQVTDTLALLYNKEHFDKAGIDEPPSTWEELRKAAETLEEKIPGTTGIFINADSYYLLPFVYGEGADYVDTEGERITIDSPEVKAAIETVRELTADGVGTTDTSANKYTNMVDGFKNGSISMIINGPWSVSDTLTGKAFSDPDNLGVAPVPAGPKGQGGPVGGHNYTIYAGSDNLAASYLFVQFMNSPESQAYVAAQNNTLPTRESVYEVPEVADNEVIEAFAEPIEQAVPRPPAPGAGTLYDLFTPFYEQILGGQTSLEDGLAQAQRKAKDAVPGYES</sequence>
<dbReference type="PANTHER" id="PTHR30061:SF50">
    <property type="entry name" value="MALTOSE_MALTODEXTRIN-BINDING PERIPLASMIC PROTEIN"/>
    <property type="match status" value="1"/>
</dbReference>
<organism evidence="4 5">
    <name type="scientific">Saccharomonospora viridis</name>
    <dbReference type="NCBI Taxonomy" id="1852"/>
    <lineage>
        <taxon>Bacteria</taxon>
        <taxon>Bacillati</taxon>
        <taxon>Actinomycetota</taxon>
        <taxon>Actinomycetes</taxon>
        <taxon>Pseudonocardiales</taxon>
        <taxon>Pseudonocardiaceae</taxon>
        <taxon>Saccharomonospora</taxon>
    </lineage>
</organism>
<name>A0A837DDI8_9PSEU</name>
<dbReference type="GO" id="GO:0055052">
    <property type="term" value="C:ATP-binding cassette (ABC) transporter complex, substrate-binding subunit-containing"/>
    <property type="evidence" value="ECO:0007669"/>
    <property type="project" value="TreeGrafter"/>
</dbReference>
<accession>A0A837DDI8</accession>
<gene>
    <name evidence="4" type="ORF">MINT15_04920</name>
</gene>
<dbReference type="AlphaFoldDB" id="A0A837DDI8"/>
<dbReference type="GO" id="GO:0015768">
    <property type="term" value="P:maltose transport"/>
    <property type="evidence" value="ECO:0007669"/>
    <property type="project" value="TreeGrafter"/>
</dbReference>
<keyword evidence="2" id="KW-0813">Transport</keyword>
<dbReference type="GO" id="GO:0042956">
    <property type="term" value="P:maltodextrin transmembrane transport"/>
    <property type="evidence" value="ECO:0007669"/>
    <property type="project" value="TreeGrafter"/>
</dbReference>
<dbReference type="Gene3D" id="3.40.190.10">
    <property type="entry name" value="Periplasmic binding protein-like II"/>
    <property type="match status" value="2"/>
</dbReference>
<proteinExistence type="inferred from homology"/>
<dbReference type="Proteomes" id="UP000030848">
    <property type="component" value="Unassembled WGS sequence"/>
</dbReference>
<keyword evidence="3" id="KW-0732">Signal</keyword>
<evidence type="ECO:0000256" key="1">
    <source>
        <dbReference type="ARBA" id="ARBA00008520"/>
    </source>
</evidence>